<accession>A0A6B2H0N0</accession>
<dbReference type="AlphaFoldDB" id="A0A6B2H0N0"/>
<dbReference type="InterPro" id="IPR050879">
    <property type="entry name" value="Acyltransferase_3"/>
</dbReference>
<reference evidence="3 4" key="1">
    <citation type="submission" date="2020-01" db="EMBL/GenBank/DDBJ databases">
        <authorList>
            <person name="Kim M.K."/>
        </authorList>
    </citation>
    <scope>NUCLEOTIDE SEQUENCE [LARGE SCALE GENOMIC DNA]</scope>
    <source>
        <strain evidence="3 4">BT213</strain>
    </source>
</reference>
<dbReference type="EMBL" id="JAAEAA010000007">
    <property type="protein sequence ID" value="NDK55678.1"/>
    <property type="molecule type" value="Genomic_DNA"/>
</dbReference>
<protein>
    <submittedName>
        <fullName evidence="3">Acyltransferase</fullName>
    </submittedName>
</protein>
<name>A0A6B2H0N0_9BACT</name>
<feature type="transmembrane region" description="Helical" evidence="1">
    <location>
        <begin position="12"/>
        <end position="30"/>
    </location>
</feature>
<evidence type="ECO:0000313" key="3">
    <source>
        <dbReference type="EMBL" id="NDK55678.1"/>
    </source>
</evidence>
<dbReference type="RefSeq" id="WP_162345738.1">
    <property type="nucleotide sequence ID" value="NZ_JAAEAA010000007.1"/>
</dbReference>
<keyword evidence="1" id="KW-0472">Membrane</keyword>
<dbReference type="GO" id="GO:0000271">
    <property type="term" value="P:polysaccharide biosynthetic process"/>
    <property type="evidence" value="ECO:0007669"/>
    <property type="project" value="TreeGrafter"/>
</dbReference>
<evidence type="ECO:0000259" key="2">
    <source>
        <dbReference type="Pfam" id="PF01757"/>
    </source>
</evidence>
<feature type="transmembrane region" description="Helical" evidence="1">
    <location>
        <begin position="42"/>
        <end position="64"/>
    </location>
</feature>
<feature type="transmembrane region" description="Helical" evidence="1">
    <location>
        <begin position="253"/>
        <end position="279"/>
    </location>
</feature>
<dbReference type="PANTHER" id="PTHR23028">
    <property type="entry name" value="ACETYLTRANSFERASE"/>
    <property type="match status" value="1"/>
</dbReference>
<feature type="transmembrane region" description="Helical" evidence="1">
    <location>
        <begin position="333"/>
        <end position="352"/>
    </location>
</feature>
<dbReference type="GO" id="GO:0016747">
    <property type="term" value="F:acyltransferase activity, transferring groups other than amino-acyl groups"/>
    <property type="evidence" value="ECO:0007669"/>
    <property type="project" value="InterPro"/>
</dbReference>
<organism evidence="3 4">
    <name type="scientific">Pontibacter fetidus</name>
    <dbReference type="NCBI Taxonomy" id="2700082"/>
    <lineage>
        <taxon>Bacteria</taxon>
        <taxon>Pseudomonadati</taxon>
        <taxon>Bacteroidota</taxon>
        <taxon>Cytophagia</taxon>
        <taxon>Cytophagales</taxon>
        <taxon>Hymenobacteraceae</taxon>
        <taxon>Pontibacter</taxon>
    </lineage>
</organism>
<feature type="transmembrane region" description="Helical" evidence="1">
    <location>
        <begin position="85"/>
        <end position="108"/>
    </location>
</feature>
<keyword evidence="4" id="KW-1185">Reference proteome</keyword>
<gene>
    <name evidence="3" type="ORF">GWO68_07110</name>
</gene>
<evidence type="ECO:0000313" key="4">
    <source>
        <dbReference type="Proteomes" id="UP000478546"/>
    </source>
</evidence>
<dbReference type="GO" id="GO:0016020">
    <property type="term" value="C:membrane"/>
    <property type="evidence" value="ECO:0007669"/>
    <property type="project" value="TreeGrafter"/>
</dbReference>
<keyword evidence="1" id="KW-0812">Transmembrane</keyword>
<dbReference type="Proteomes" id="UP000478546">
    <property type="component" value="Unassembled WGS sequence"/>
</dbReference>
<keyword evidence="1" id="KW-1133">Transmembrane helix</keyword>
<feature type="transmembrane region" description="Helical" evidence="1">
    <location>
        <begin position="227"/>
        <end position="247"/>
    </location>
</feature>
<evidence type="ECO:0000256" key="1">
    <source>
        <dbReference type="SAM" id="Phobius"/>
    </source>
</evidence>
<dbReference type="PANTHER" id="PTHR23028:SF53">
    <property type="entry name" value="ACYL_TRANSF_3 DOMAIN-CONTAINING PROTEIN"/>
    <property type="match status" value="1"/>
</dbReference>
<keyword evidence="3" id="KW-0808">Transferase</keyword>
<keyword evidence="3" id="KW-0012">Acyltransferase</keyword>
<feature type="domain" description="Acyltransferase 3" evidence="2">
    <location>
        <begin position="13"/>
        <end position="341"/>
    </location>
</feature>
<comment type="caution">
    <text evidence="3">The sequence shown here is derived from an EMBL/GenBank/DDBJ whole genome shotgun (WGS) entry which is preliminary data.</text>
</comment>
<sequence length="376" mass="42004">MNLKHTEPGYMVQLDGLRAIAVAIVILFHWTPEVKETGLGGLGVQLFFVLSGYLITGILLDARTKAEHLGASKAQIVKSFYARRFLRIFPLYYLVIGVAALLGSYNVLHYLGWHLGYLTNFAIFREGFWIGEASHLWSLAVEEQFYLFWPFVILFTPRRYLTATIVGFILLAPVFKLTCAYFDIGGARLGVLPISSFHYLGAGALLAKLGKSERFKQDAGWRKKLAVTVKVAGIVGLTFFTLCQFYPQVLTFNAAIVILREFALICLFLSMTMGAAYGFDGLGGKLLASKPMVFIGQISYGLYLLHNFVPYFITKHFQNNNIVVGKSLGSGALLVVYSLVLLGLSAASWFFFERKLNKYKSCFPYVLKQQKKAVIA</sequence>
<dbReference type="InterPro" id="IPR002656">
    <property type="entry name" value="Acyl_transf_3_dom"/>
</dbReference>
<dbReference type="Pfam" id="PF01757">
    <property type="entry name" value="Acyl_transf_3"/>
    <property type="match status" value="1"/>
</dbReference>
<feature type="transmembrane region" description="Helical" evidence="1">
    <location>
        <begin position="291"/>
        <end position="313"/>
    </location>
</feature>
<feature type="transmembrane region" description="Helical" evidence="1">
    <location>
        <begin position="160"/>
        <end position="184"/>
    </location>
</feature>
<proteinExistence type="predicted"/>